<dbReference type="AlphaFoldDB" id="A0A0F7UBA2"/>
<dbReference type="PANTHER" id="PTHR24345">
    <property type="entry name" value="SERINE/THREONINE-PROTEIN KINASE PLK"/>
    <property type="match status" value="1"/>
</dbReference>
<dbReference type="EMBL" id="LN714482">
    <property type="protein sequence ID" value="CEL67123.1"/>
    <property type="molecule type" value="Genomic_DNA"/>
</dbReference>
<name>A0A0F7UBA2_NEOCL</name>
<protein>
    <submittedName>
        <fullName evidence="2">ULK kinase, putative</fullName>
    </submittedName>
</protein>
<reference evidence="2" key="1">
    <citation type="journal article" date="2015" name="PLoS ONE">
        <title>Comprehensive Evaluation of Toxoplasma gondii VEG and Neospora caninum LIV Genomes with Tachyzoite Stage Transcriptome and Proteome Defines Novel Transcript Features.</title>
        <authorList>
            <person name="Ramaprasad A."/>
            <person name="Mourier T."/>
            <person name="Naeem R."/>
            <person name="Malas T.B."/>
            <person name="Moussa E."/>
            <person name="Panigrahi A."/>
            <person name="Vermont S.J."/>
            <person name="Otto T.D."/>
            <person name="Wastling J."/>
            <person name="Pain A."/>
        </authorList>
    </citation>
    <scope>NUCLEOTIDE SEQUENCE</scope>
    <source>
        <strain evidence="2">Liverpool</strain>
    </source>
</reference>
<feature type="domain" description="Protein kinase" evidence="1">
    <location>
        <begin position="1"/>
        <end position="193"/>
    </location>
</feature>
<dbReference type="SUPFAM" id="SSF56112">
    <property type="entry name" value="Protein kinase-like (PK-like)"/>
    <property type="match status" value="1"/>
</dbReference>
<keyword evidence="2" id="KW-0418">Kinase</keyword>
<dbReference type="Pfam" id="PF00069">
    <property type="entry name" value="Pkinase"/>
    <property type="match status" value="1"/>
</dbReference>
<dbReference type="Gene3D" id="1.10.510.10">
    <property type="entry name" value="Transferase(Phosphotransferase) domain 1"/>
    <property type="match status" value="1"/>
</dbReference>
<organism evidence="2">
    <name type="scientific">Neospora caninum (strain Liverpool)</name>
    <dbReference type="NCBI Taxonomy" id="572307"/>
    <lineage>
        <taxon>Eukaryota</taxon>
        <taxon>Sar</taxon>
        <taxon>Alveolata</taxon>
        <taxon>Apicomplexa</taxon>
        <taxon>Conoidasida</taxon>
        <taxon>Coccidia</taxon>
        <taxon>Eucoccidiorida</taxon>
        <taxon>Eimeriorina</taxon>
        <taxon>Sarcocystidae</taxon>
        <taxon>Neospora</taxon>
    </lineage>
</organism>
<keyword evidence="2" id="KW-0808">Transferase</keyword>
<evidence type="ECO:0000259" key="1">
    <source>
        <dbReference type="PROSITE" id="PS50011"/>
    </source>
</evidence>
<dbReference type="GO" id="GO:0005524">
    <property type="term" value="F:ATP binding"/>
    <property type="evidence" value="ECO:0007669"/>
    <property type="project" value="InterPro"/>
</dbReference>
<dbReference type="InterPro" id="IPR011009">
    <property type="entry name" value="Kinase-like_dom_sf"/>
</dbReference>
<sequence length="215" mass="24918">MFYREIDCLRSLYHRNILRYYDFFEDDTFCYAILELCQGGDLLQRLKNMPVVTEAHIVKYVRQMLAAIQHCHQNGVMHRDLKTEDDDSPLVLIDFGLALRFVPGIKQTVVCGSPRYIAPEVFKQAYDEKCDLWSLGIVVYAMLYGTHPFGVNAKSTFHEIRAQSFVQALLQHDPEQRPDASEGVDEPSPHTLWRMIMSRVPGEKRKRMSLNFASE</sequence>
<gene>
    <name evidence="2" type="ORF">BN1204_029210</name>
</gene>
<dbReference type="PROSITE" id="PS50011">
    <property type="entry name" value="PROTEIN_KINASE_DOM"/>
    <property type="match status" value="1"/>
</dbReference>
<dbReference type="GO" id="GO:0005634">
    <property type="term" value="C:nucleus"/>
    <property type="evidence" value="ECO:0007669"/>
    <property type="project" value="TreeGrafter"/>
</dbReference>
<accession>A0A0F7UBA2</accession>
<evidence type="ECO:0000313" key="2">
    <source>
        <dbReference type="EMBL" id="CEL67123.1"/>
    </source>
</evidence>
<dbReference type="GO" id="GO:0004672">
    <property type="term" value="F:protein kinase activity"/>
    <property type="evidence" value="ECO:0007669"/>
    <property type="project" value="InterPro"/>
</dbReference>
<proteinExistence type="predicted"/>
<dbReference type="InterPro" id="IPR000719">
    <property type="entry name" value="Prot_kinase_dom"/>
</dbReference>